<gene>
    <name evidence="2" type="ORF">EANT1437_LOCUS14589</name>
</gene>
<feature type="signal peptide" evidence="1">
    <location>
        <begin position="1"/>
        <end position="19"/>
    </location>
</feature>
<dbReference type="AlphaFoldDB" id="A0A7S2SG38"/>
<evidence type="ECO:0000256" key="1">
    <source>
        <dbReference type="SAM" id="SignalP"/>
    </source>
</evidence>
<reference evidence="2" key="1">
    <citation type="submission" date="2021-01" db="EMBL/GenBank/DDBJ databases">
        <authorList>
            <person name="Corre E."/>
            <person name="Pelletier E."/>
            <person name="Niang G."/>
            <person name="Scheremetjew M."/>
            <person name="Finn R."/>
            <person name="Kale V."/>
            <person name="Holt S."/>
            <person name="Cochrane G."/>
            <person name="Meng A."/>
            <person name="Brown T."/>
            <person name="Cohen L."/>
        </authorList>
    </citation>
    <scope>NUCLEOTIDE SEQUENCE</scope>
    <source>
        <strain evidence="2">CCMP1452</strain>
    </source>
</reference>
<keyword evidence="1" id="KW-0732">Signal</keyword>
<dbReference type="EMBL" id="HBHI01028502">
    <property type="protein sequence ID" value="CAD9698475.1"/>
    <property type="molecule type" value="Transcribed_RNA"/>
</dbReference>
<name>A0A7S2SG38_9STRA</name>
<accession>A0A7S2SG38</accession>
<proteinExistence type="predicted"/>
<sequence>MKLSSRCLAFLGTVALSNAAFVPKLNLPQATVAMKGYLDDLSEELYAPEDKPDIEGDSAAANQMAKEQLDRFGPGNFNDFVDFDEFDGGDGQMGVAGDGQAGLDKSDFESPQLMQMDKSRSRSSKNAWGTSTGYAENLLEKNKDMDTSRAQQLENWHQQTEVRQKGIEMKRQAEGFDKVASSGEEDWRTLAKFGVERNTEVDLNEEFGAVIPGDQIEAVIDLHTAINSVAAFDISLTNPYMGFSDFRAAFVGTGFDWQIAPMEGTLSKTPVDFVVRFKPSNPGLQQGYLVIETEDMKQTWQIMGNTA</sequence>
<protein>
    <submittedName>
        <fullName evidence="2">Uncharacterized protein</fullName>
    </submittedName>
</protein>
<feature type="chain" id="PRO_5031159347" evidence="1">
    <location>
        <begin position="20"/>
        <end position="307"/>
    </location>
</feature>
<evidence type="ECO:0000313" key="2">
    <source>
        <dbReference type="EMBL" id="CAD9698475.1"/>
    </source>
</evidence>
<organism evidence="2">
    <name type="scientific">Eucampia antarctica</name>
    <dbReference type="NCBI Taxonomy" id="49252"/>
    <lineage>
        <taxon>Eukaryota</taxon>
        <taxon>Sar</taxon>
        <taxon>Stramenopiles</taxon>
        <taxon>Ochrophyta</taxon>
        <taxon>Bacillariophyta</taxon>
        <taxon>Mediophyceae</taxon>
        <taxon>Biddulphiophycidae</taxon>
        <taxon>Hemiaulales</taxon>
        <taxon>Hemiaulaceae</taxon>
        <taxon>Eucampia</taxon>
    </lineage>
</organism>